<dbReference type="GO" id="GO:0007015">
    <property type="term" value="P:actin filament organization"/>
    <property type="evidence" value="ECO:0007669"/>
    <property type="project" value="TreeGrafter"/>
</dbReference>
<dbReference type="AlphaFoldDB" id="T1HPU3"/>
<dbReference type="SUPFAM" id="SSF52540">
    <property type="entry name" value="P-loop containing nucleoside triphosphate hydrolases"/>
    <property type="match status" value="1"/>
</dbReference>
<proteinExistence type="inferred from homology"/>
<dbReference type="Proteomes" id="UP000015103">
    <property type="component" value="Unassembled WGS sequence"/>
</dbReference>
<keyword evidence="6" id="KW-1185">Reference proteome</keyword>
<keyword evidence="4" id="KW-0518">Myosin</keyword>
<dbReference type="Pfam" id="PF00063">
    <property type="entry name" value="Myosin_head"/>
    <property type="match status" value="1"/>
</dbReference>
<evidence type="ECO:0000256" key="1">
    <source>
        <dbReference type="ARBA" id="ARBA00022741"/>
    </source>
</evidence>
<evidence type="ECO:0000313" key="5">
    <source>
        <dbReference type="EnsemblMetazoa" id="RPRC006067-PA"/>
    </source>
</evidence>
<dbReference type="EMBL" id="ACPB03008264">
    <property type="status" value="NOT_ANNOTATED_CDS"/>
    <property type="molecule type" value="Genomic_DNA"/>
</dbReference>
<dbReference type="Gene3D" id="1.20.120.720">
    <property type="entry name" value="Myosin VI head, motor domain, U50 subdomain"/>
    <property type="match status" value="1"/>
</dbReference>
<dbReference type="InterPro" id="IPR027417">
    <property type="entry name" value="P-loop_NTPase"/>
</dbReference>
<keyword evidence="4" id="KW-0505">Motor protein</keyword>
<dbReference type="GO" id="GO:0030048">
    <property type="term" value="P:actin filament-based movement"/>
    <property type="evidence" value="ECO:0007669"/>
    <property type="project" value="TreeGrafter"/>
</dbReference>
<organism evidence="5 6">
    <name type="scientific">Rhodnius prolixus</name>
    <name type="common">Triatomid bug</name>
    <dbReference type="NCBI Taxonomy" id="13249"/>
    <lineage>
        <taxon>Eukaryota</taxon>
        <taxon>Metazoa</taxon>
        <taxon>Ecdysozoa</taxon>
        <taxon>Arthropoda</taxon>
        <taxon>Hexapoda</taxon>
        <taxon>Insecta</taxon>
        <taxon>Pterygota</taxon>
        <taxon>Neoptera</taxon>
        <taxon>Paraneoptera</taxon>
        <taxon>Hemiptera</taxon>
        <taxon>Heteroptera</taxon>
        <taxon>Panheteroptera</taxon>
        <taxon>Cimicomorpha</taxon>
        <taxon>Reduviidae</taxon>
        <taxon>Triatominae</taxon>
        <taxon>Rhodnius</taxon>
    </lineage>
</organism>
<dbReference type="EnsemblMetazoa" id="RPRC006067-RA">
    <property type="protein sequence ID" value="RPRC006067-PA"/>
    <property type="gene ID" value="RPRC006067"/>
</dbReference>
<dbReference type="GO" id="GO:0030139">
    <property type="term" value="C:endocytic vesicle"/>
    <property type="evidence" value="ECO:0007669"/>
    <property type="project" value="TreeGrafter"/>
</dbReference>
<dbReference type="InParanoid" id="T1HPU3"/>
<evidence type="ECO:0000256" key="2">
    <source>
        <dbReference type="ARBA" id="ARBA00022840"/>
    </source>
</evidence>
<evidence type="ECO:0000256" key="4">
    <source>
        <dbReference type="PROSITE-ProRule" id="PRU00782"/>
    </source>
</evidence>
<evidence type="ECO:0000313" key="6">
    <source>
        <dbReference type="Proteomes" id="UP000015103"/>
    </source>
</evidence>
<dbReference type="GO" id="GO:0005886">
    <property type="term" value="C:plasma membrane"/>
    <property type="evidence" value="ECO:0007669"/>
    <property type="project" value="TreeGrafter"/>
</dbReference>
<evidence type="ECO:0000256" key="3">
    <source>
        <dbReference type="ARBA" id="ARBA00023203"/>
    </source>
</evidence>
<comment type="caution">
    <text evidence="4">Lacks conserved residue(s) required for the propagation of feature annotation.</text>
</comment>
<dbReference type="PANTHER" id="PTHR13140:SF745">
    <property type="entry name" value="UNCONVENTIONAL MYOSIN-VI"/>
    <property type="match status" value="1"/>
</dbReference>
<dbReference type="VEuPathDB" id="VectorBase:RPRC006067"/>
<reference evidence="5" key="1">
    <citation type="submission" date="2015-05" db="UniProtKB">
        <authorList>
            <consortium name="EnsemblMetazoa"/>
        </authorList>
    </citation>
    <scope>IDENTIFICATION</scope>
</reference>
<dbReference type="GO" id="GO:0051015">
    <property type="term" value="F:actin filament binding"/>
    <property type="evidence" value="ECO:0007669"/>
    <property type="project" value="TreeGrafter"/>
</dbReference>
<dbReference type="GO" id="GO:0005524">
    <property type="term" value="F:ATP binding"/>
    <property type="evidence" value="ECO:0007669"/>
    <property type="project" value="UniProtKB-KW"/>
</dbReference>
<keyword evidence="2" id="KW-0067">ATP-binding</keyword>
<dbReference type="PROSITE" id="PS51456">
    <property type="entry name" value="MYOSIN_MOTOR"/>
    <property type="match status" value="1"/>
</dbReference>
<sequence>MKTIIYLQYLKNGCTQYFTNNNTERKLNNTQKSATHAKKGGLKDPMLDDIEDFTNMDEALGRLGLSEDERMEIYAMVAAVLHLGNISFEENTEGTKGGSRVMNSSESSLAMAASLLFVDKEELRQALVNKVMMTNRGGPKGTVIMLVLFCFVFKLVI</sequence>
<dbReference type="GO" id="GO:0000146">
    <property type="term" value="F:microfilament motor activity"/>
    <property type="evidence" value="ECO:0007669"/>
    <property type="project" value="TreeGrafter"/>
</dbReference>
<dbReference type="STRING" id="13249.T1HPU3"/>
<name>T1HPU3_RHOPR</name>
<dbReference type="InterPro" id="IPR001609">
    <property type="entry name" value="Myosin_head_motor_dom-like"/>
</dbReference>
<accession>T1HPU3</accession>
<comment type="similarity">
    <text evidence="4">Belongs to the TRAFAC class myosin-kinesin ATPase superfamily. Myosin family.</text>
</comment>
<dbReference type="HOGENOM" id="CLU_1680120_0_0_1"/>
<keyword evidence="1" id="KW-0547">Nucleotide-binding</keyword>
<dbReference type="PANTHER" id="PTHR13140">
    <property type="entry name" value="MYOSIN"/>
    <property type="match status" value="1"/>
</dbReference>
<protein>
    <submittedName>
        <fullName evidence="5">Myosin motor domain-containing protein</fullName>
    </submittedName>
</protein>
<dbReference type="eggNOG" id="KOG0163">
    <property type="taxonomic scope" value="Eukaryota"/>
</dbReference>
<dbReference type="GO" id="GO:0016459">
    <property type="term" value="C:myosin complex"/>
    <property type="evidence" value="ECO:0007669"/>
    <property type="project" value="UniProtKB-KW"/>
</dbReference>
<keyword evidence="3 4" id="KW-0009">Actin-binding</keyword>